<name>A0A6I3S2T8_9BURK</name>
<dbReference type="InterPro" id="IPR003953">
    <property type="entry name" value="FAD-dep_OxRdtase_2_FAD-bd"/>
</dbReference>
<dbReference type="Gene3D" id="3.90.700.10">
    <property type="entry name" value="Succinate dehydrogenase/fumarate reductase flavoprotein, catalytic domain"/>
    <property type="match status" value="1"/>
</dbReference>
<dbReference type="PANTHER" id="PTHR43400:SF7">
    <property type="entry name" value="FAD-DEPENDENT OXIDOREDUCTASE 2 FAD BINDING DOMAIN-CONTAINING PROTEIN"/>
    <property type="match status" value="1"/>
</dbReference>
<proteinExistence type="inferred from homology"/>
<dbReference type="InterPro" id="IPR036188">
    <property type="entry name" value="FAD/NAD-bd_sf"/>
</dbReference>
<dbReference type="RefSeq" id="WP_155165783.1">
    <property type="nucleotide sequence ID" value="NZ_JAXXAX010000027.1"/>
</dbReference>
<accession>A0A6I3S2T8</accession>
<evidence type="ECO:0000256" key="5">
    <source>
        <dbReference type="RuleBase" id="RU366062"/>
    </source>
</evidence>
<keyword evidence="3 5" id="KW-0274">FAD</keyword>
<gene>
    <name evidence="7" type="ORF">GMD42_12205</name>
</gene>
<sequence length="469" mass="49061">MKKLCIALVSALALGIVNAEETDLVVVGSGGAGLSAAIMAAQQGKKVIVLEKMPIIGGNTLRSEGGMNAAGTLQQLEHGIMNDSAMRMSMDAQKGGHYLNNPELTLTLAENAKDAEAWLLSLGAPFCHRMGRGGGQTAARGHGPCDGSAVGQSVMKVLYGTAKKIPTIEIRPLNQVTELLTKDGKISGVKVETKGKNKKDYTIDAKAVVLATGGFGANAKLISSLRPEYKGFATTNQPGALGEGLDLAKGVGATFVDLREIQAHPTVVPVKGILISESMRARGGYLVNNEGNRFVNELQPRDVVAAAVLAQPTGKAWLLIDDKLVKSNKLAAGYVSQGLMVSGKNVDELAKAMGVPAKNLKATMDQYQKAFETKKDEAFGRPEMVVANNVWPMYAVQITPAIHHTMGGVRINKNAEVIGVTAKPIPGLYAAGEVTGGVHGGNRIGGNAVADIITFGRIAGANAANYMTK</sequence>
<protein>
    <submittedName>
        <fullName evidence="7">Flavocytochrome c</fullName>
    </submittedName>
</protein>
<dbReference type="Proteomes" id="UP000462362">
    <property type="component" value="Unassembled WGS sequence"/>
</dbReference>
<dbReference type="InterPro" id="IPR027477">
    <property type="entry name" value="Succ_DH/fumarate_Rdtase_cat_sf"/>
</dbReference>
<organism evidence="7 8">
    <name type="scientific">Parasutterella excrementihominis</name>
    <dbReference type="NCBI Taxonomy" id="487175"/>
    <lineage>
        <taxon>Bacteria</taxon>
        <taxon>Pseudomonadati</taxon>
        <taxon>Pseudomonadota</taxon>
        <taxon>Betaproteobacteria</taxon>
        <taxon>Burkholderiales</taxon>
        <taxon>Sutterellaceae</taxon>
        <taxon>Parasutterella</taxon>
    </lineage>
</organism>
<feature type="chain" id="PRO_5031677748" evidence="5">
    <location>
        <begin position="20"/>
        <end position="469"/>
    </location>
</feature>
<dbReference type="GO" id="GO:0016627">
    <property type="term" value="F:oxidoreductase activity, acting on the CH-CH group of donors"/>
    <property type="evidence" value="ECO:0007669"/>
    <property type="project" value="UniProtKB-ARBA"/>
</dbReference>
<dbReference type="FunFam" id="3.90.700.10:FF:000007">
    <property type="entry name" value="NADH-dependent fumarate reductase"/>
    <property type="match status" value="1"/>
</dbReference>
<comment type="cofactor">
    <cofactor evidence="1">
        <name>FAD</name>
        <dbReference type="ChEBI" id="CHEBI:57692"/>
    </cofactor>
</comment>
<dbReference type="PRINTS" id="PR00368">
    <property type="entry name" value="FADPNR"/>
</dbReference>
<reference evidence="7 8" key="1">
    <citation type="journal article" date="2019" name="Nat. Med.">
        <title>A library of human gut bacterial isolates paired with longitudinal multiomics data enables mechanistic microbiome research.</title>
        <authorList>
            <person name="Poyet M."/>
            <person name="Groussin M."/>
            <person name="Gibbons S.M."/>
            <person name="Avila-Pacheco J."/>
            <person name="Jiang X."/>
            <person name="Kearney S.M."/>
            <person name="Perrotta A.R."/>
            <person name="Berdy B."/>
            <person name="Zhao S."/>
            <person name="Lieberman T.D."/>
            <person name="Swanson P.K."/>
            <person name="Smith M."/>
            <person name="Roesemann S."/>
            <person name="Alexander J.E."/>
            <person name="Rich S.A."/>
            <person name="Livny J."/>
            <person name="Vlamakis H."/>
            <person name="Clish C."/>
            <person name="Bullock K."/>
            <person name="Deik A."/>
            <person name="Scott J."/>
            <person name="Pierce K.A."/>
            <person name="Xavier R.J."/>
            <person name="Alm E.J."/>
        </authorList>
    </citation>
    <scope>NUCLEOTIDE SEQUENCE [LARGE SCALE GENOMIC DNA]</scope>
    <source>
        <strain evidence="7 8">BIOML-A2</strain>
    </source>
</reference>
<keyword evidence="4 5" id="KW-0560">Oxidoreductase</keyword>
<dbReference type="EMBL" id="WNCL01000065">
    <property type="protein sequence ID" value="MTU44351.1"/>
    <property type="molecule type" value="Genomic_DNA"/>
</dbReference>
<comment type="similarity">
    <text evidence="5">Belongs to the FAD-dependent oxidoreductase 2 family. FRD/SDH subfamily.</text>
</comment>
<evidence type="ECO:0000313" key="8">
    <source>
        <dbReference type="Proteomes" id="UP000462362"/>
    </source>
</evidence>
<dbReference type="AlphaFoldDB" id="A0A6I3S2T8"/>
<dbReference type="InterPro" id="IPR010960">
    <property type="entry name" value="Flavocytochrome_c"/>
</dbReference>
<evidence type="ECO:0000256" key="2">
    <source>
        <dbReference type="ARBA" id="ARBA00022630"/>
    </source>
</evidence>
<dbReference type="Pfam" id="PF00890">
    <property type="entry name" value="FAD_binding_2"/>
    <property type="match status" value="1"/>
</dbReference>
<dbReference type="SUPFAM" id="SSF51905">
    <property type="entry name" value="FAD/NAD(P)-binding domain"/>
    <property type="match status" value="1"/>
</dbReference>
<dbReference type="SUPFAM" id="SSF56425">
    <property type="entry name" value="Succinate dehydrogenase/fumarate reductase flavoprotein, catalytic domain"/>
    <property type="match status" value="1"/>
</dbReference>
<keyword evidence="5" id="KW-0732">Signal</keyword>
<dbReference type="Gene3D" id="3.50.50.60">
    <property type="entry name" value="FAD/NAD(P)-binding domain"/>
    <property type="match status" value="1"/>
</dbReference>
<comment type="caution">
    <text evidence="7">The sequence shown here is derived from an EMBL/GenBank/DDBJ whole genome shotgun (WGS) entry which is preliminary data.</text>
</comment>
<feature type="domain" description="FAD-dependent oxidoreductase 2 FAD-binding" evidence="6">
    <location>
        <begin position="23"/>
        <end position="449"/>
    </location>
</feature>
<feature type="signal peptide" evidence="5">
    <location>
        <begin position="1"/>
        <end position="19"/>
    </location>
</feature>
<evidence type="ECO:0000259" key="6">
    <source>
        <dbReference type="Pfam" id="PF00890"/>
    </source>
</evidence>
<evidence type="ECO:0000313" key="7">
    <source>
        <dbReference type="EMBL" id="MTU44351.1"/>
    </source>
</evidence>
<dbReference type="PANTHER" id="PTHR43400">
    <property type="entry name" value="FUMARATE REDUCTASE"/>
    <property type="match status" value="1"/>
</dbReference>
<dbReference type="NCBIfam" id="TIGR01813">
    <property type="entry name" value="flavo_cyto_c"/>
    <property type="match status" value="1"/>
</dbReference>
<evidence type="ECO:0000256" key="1">
    <source>
        <dbReference type="ARBA" id="ARBA00001974"/>
    </source>
</evidence>
<keyword evidence="2 5" id="KW-0285">Flavoprotein</keyword>
<dbReference type="GO" id="GO:0010181">
    <property type="term" value="F:FMN binding"/>
    <property type="evidence" value="ECO:0007669"/>
    <property type="project" value="InterPro"/>
</dbReference>
<evidence type="ECO:0000256" key="4">
    <source>
        <dbReference type="ARBA" id="ARBA00023002"/>
    </source>
</evidence>
<dbReference type="InterPro" id="IPR050315">
    <property type="entry name" value="FAD-oxidoreductase_2"/>
</dbReference>
<evidence type="ECO:0000256" key="3">
    <source>
        <dbReference type="ARBA" id="ARBA00022827"/>
    </source>
</evidence>